<dbReference type="GO" id="GO:0008270">
    <property type="term" value="F:zinc ion binding"/>
    <property type="evidence" value="ECO:0007669"/>
    <property type="project" value="InterPro"/>
</dbReference>
<evidence type="ECO:0000313" key="7">
    <source>
        <dbReference type="EMBL" id="TVY59333.1"/>
    </source>
</evidence>
<proteinExistence type="predicted"/>
<accession>A0A7D8YYR8</accession>
<evidence type="ECO:0000256" key="2">
    <source>
        <dbReference type="ARBA" id="ARBA00022723"/>
    </source>
</evidence>
<organism evidence="7 8">
    <name type="scientific">Lachnellula cervina</name>
    <dbReference type="NCBI Taxonomy" id="1316786"/>
    <lineage>
        <taxon>Eukaryota</taxon>
        <taxon>Fungi</taxon>
        <taxon>Dikarya</taxon>
        <taxon>Ascomycota</taxon>
        <taxon>Pezizomycotina</taxon>
        <taxon>Leotiomycetes</taxon>
        <taxon>Helotiales</taxon>
        <taxon>Lachnaceae</taxon>
        <taxon>Lachnellula</taxon>
    </lineage>
</organism>
<dbReference type="GO" id="GO:0005634">
    <property type="term" value="C:nucleus"/>
    <property type="evidence" value="ECO:0007669"/>
    <property type="project" value="UniProtKB-SubCell"/>
</dbReference>
<dbReference type="InterPro" id="IPR007219">
    <property type="entry name" value="XnlR_reg_dom"/>
</dbReference>
<dbReference type="OrthoDB" id="3362851at2759"/>
<keyword evidence="4" id="KW-0804">Transcription</keyword>
<comment type="subcellular location">
    <subcellularLocation>
        <location evidence="1">Nucleus</location>
    </subcellularLocation>
</comment>
<evidence type="ECO:0000256" key="4">
    <source>
        <dbReference type="ARBA" id="ARBA00023163"/>
    </source>
</evidence>
<keyword evidence="3" id="KW-0805">Transcription regulation</keyword>
<reference evidence="7 8" key="1">
    <citation type="submission" date="2018-05" db="EMBL/GenBank/DDBJ databases">
        <title>Whole genome sequencing for identification of molecular markers to develop diagnostic detection tools for the regulated plant pathogen Lachnellula willkommii.</title>
        <authorList>
            <person name="Giroux E."/>
            <person name="Bilodeau G."/>
        </authorList>
    </citation>
    <scope>NUCLEOTIDE SEQUENCE [LARGE SCALE GENOMIC DNA]</scope>
    <source>
        <strain evidence="7 8">CBS 625.97</strain>
    </source>
</reference>
<name>A0A7D8YYR8_9HELO</name>
<evidence type="ECO:0000256" key="3">
    <source>
        <dbReference type="ARBA" id="ARBA00023015"/>
    </source>
</evidence>
<dbReference type="GO" id="GO:0006351">
    <property type="term" value="P:DNA-templated transcription"/>
    <property type="evidence" value="ECO:0007669"/>
    <property type="project" value="InterPro"/>
</dbReference>
<dbReference type="PANTHER" id="PTHR47338">
    <property type="entry name" value="ZN(II)2CYS6 TRANSCRIPTION FACTOR (EUROFUNG)-RELATED"/>
    <property type="match status" value="1"/>
</dbReference>
<keyword evidence="8" id="KW-1185">Reference proteome</keyword>
<gene>
    <name evidence="7" type="ORF">LCER1_G000726</name>
</gene>
<dbReference type="PANTHER" id="PTHR47338:SF5">
    <property type="entry name" value="ZN(II)2CYS6 TRANSCRIPTION FACTOR (EUROFUNG)"/>
    <property type="match status" value="1"/>
</dbReference>
<feature type="domain" description="Xylanolytic transcriptional activator regulatory" evidence="6">
    <location>
        <begin position="123"/>
        <end position="200"/>
    </location>
</feature>
<evidence type="ECO:0000259" key="6">
    <source>
        <dbReference type="SMART" id="SM00906"/>
    </source>
</evidence>
<dbReference type="Proteomes" id="UP000481288">
    <property type="component" value="Unassembled WGS sequence"/>
</dbReference>
<keyword evidence="5" id="KW-0539">Nucleus</keyword>
<dbReference type="EMBL" id="QGMG01000006">
    <property type="protein sequence ID" value="TVY59333.1"/>
    <property type="molecule type" value="Genomic_DNA"/>
</dbReference>
<dbReference type="GO" id="GO:0000981">
    <property type="term" value="F:DNA-binding transcription factor activity, RNA polymerase II-specific"/>
    <property type="evidence" value="ECO:0007669"/>
    <property type="project" value="InterPro"/>
</dbReference>
<sequence length="497" mass="56001">MNADAERKLYAQEPVPINLYFAHIQPSFPMFCRNSFMQDFAEKRIPDKLLNAFFAVSLGLLPPAELSSLFGSSSDNAPQMFAQLAEREGRHQGDSNVGITLNDVKAEVLLTLYEYTNFPGRKAWMMAGSLVRAALGMGLNRIDSGVRSPTLTDFELEERRFVWWSVWKLDSAINCLTASPFGIDSQCIGTATISTSIADFEAGVSGKSMQQFLPPDSTRSWTLAQQLLATDTEDGMNMYLFAVCHLRTVSMCRQRLHANPTLDLVSQLMALRNTLSCVRLSLPPWYLESARQSDLETQEKHRLRLETILILYMTQVQAFLPFANGRIDDLIKDDDLANWQECVVLCEHIASIIHHWRPEYFTIADPMISALIWFAWCILTIHTMSTFGQSGPTSDVKIANALDLLILALEVFAQHWRISRLLLDSTKNLQVWAWLKMDFFDVLSVLAQLRIPIDPLKPEPCFVDLWEIVGQRDQMGLASGGVVPAVSAIDMSSWPLI</sequence>
<evidence type="ECO:0000256" key="1">
    <source>
        <dbReference type="ARBA" id="ARBA00004123"/>
    </source>
</evidence>
<dbReference type="InterPro" id="IPR050815">
    <property type="entry name" value="TF_fung"/>
</dbReference>
<protein>
    <recommendedName>
        <fullName evidence="6">Xylanolytic transcriptional activator regulatory domain-containing protein</fullName>
    </recommendedName>
</protein>
<evidence type="ECO:0000313" key="8">
    <source>
        <dbReference type="Proteomes" id="UP000481288"/>
    </source>
</evidence>
<comment type="caution">
    <text evidence="7">The sequence shown here is derived from an EMBL/GenBank/DDBJ whole genome shotgun (WGS) entry which is preliminary data.</text>
</comment>
<dbReference type="CDD" id="cd12148">
    <property type="entry name" value="fungal_TF_MHR"/>
    <property type="match status" value="1"/>
</dbReference>
<dbReference type="AlphaFoldDB" id="A0A7D8YYR8"/>
<keyword evidence="2" id="KW-0479">Metal-binding</keyword>
<dbReference type="Pfam" id="PF04082">
    <property type="entry name" value="Fungal_trans"/>
    <property type="match status" value="1"/>
</dbReference>
<dbReference type="GO" id="GO:0003677">
    <property type="term" value="F:DNA binding"/>
    <property type="evidence" value="ECO:0007669"/>
    <property type="project" value="InterPro"/>
</dbReference>
<dbReference type="SMART" id="SM00906">
    <property type="entry name" value="Fungal_trans"/>
    <property type="match status" value="1"/>
</dbReference>
<evidence type="ECO:0000256" key="5">
    <source>
        <dbReference type="ARBA" id="ARBA00023242"/>
    </source>
</evidence>